<dbReference type="RefSeq" id="WP_233251716.1">
    <property type="nucleotide sequence ID" value="NZ_RHPJ01000004.1"/>
</dbReference>
<dbReference type="SMART" id="SM01208">
    <property type="entry name" value="G5"/>
    <property type="match status" value="1"/>
</dbReference>
<dbReference type="SUPFAM" id="SSF53955">
    <property type="entry name" value="Lysozyme-like"/>
    <property type="match status" value="1"/>
</dbReference>
<evidence type="ECO:0000313" key="5">
    <source>
        <dbReference type="EMBL" id="TGO04207.1"/>
    </source>
</evidence>
<dbReference type="Gene3D" id="2.20.230.10">
    <property type="entry name" value="Resuscitation-promoting factor rpfb"/>
    <property type="match status" value="1"/>
</dbReference>
<comment type="caution">
    <text evidence="5">The sequence shown here is derived from an EMBL/GenBank/DDBJ whole genome shotgun (WGS) entry which is preliminary data.</text>
</comment>
<evidence type="ECO:0000313" key="6">
    <source>
        <dbReference type="Proteomes" id="UP000297318"/>
    </source>
</evidence>
<proteinExistence type="predicted"/>
<dbReference type="EMBL" id="RHPJ01000004">
    <property type="protein sequence ID" value="TGO04207.1"/>
    <property type="molecule type" value="Genomic_DNA"/>
</dbReference>
<name>A0A4Z1E336_9MICO</name>
<dbReference type="Pfam" id="PF07501">
    <property type="entry name" value="G5"/>
    <property type="match status" value="1"/>
</dbReference>
<gene>
    <name evidence="5" type="ORF">SERN_2798</name>
</gene>
<feature type="compositionally biased region" description="Low complexity" evidence="2">
    <location>
        <begin position="249"/>
        <end position="259"/>
    </location>
</feature>
<evidence type="ECO:0000259" key="4">
    <source>
        <dbReference type="PROSITE" id="PS51109"/>
    </source>
</evidence>
<dbReference type="Proteomes" id="UP000297318">
    <property type="component" value="Unassembled WGS sequence"/>
</dbReference>
<dbReference type="PROSITE" id="PS51109">
    <property type="entry name" value="G5"/>
    <property type="match status" value="1"/>
</dbReference>
<feature type="domain" description="G5" evidence="4">
    <location>
        <begin position="148"/>
        <end position="228"/>
    </location>
</feature>
<feature type="region of interest" description="Disordered" evidence="2">
    <location>
        <begin position="221"/>
        <end position="266"/>
    </location>
</feature>
<keyword evidence="3" id="KW-0472">Membrane</keyword>
<feature type="compositionally biased region" description="Gly residues" evidence="2">
    <location>
        <begin position="239"/>
        <end position="248"/>
    </location>
</feature>
<feature type="compositionally biased region" description="Low complexity" evidence="2">
    <location>
        <begin position="229"/>
        <end position="238"/>
    </location>
</feature>
<keyword evidence="3" id="KW-1133">Transmembrane helix</keyword>
<keyword evidence="6" id="KW-1185">Reference proteome</keyword>
<evidence type="ECO:0000256" key="2">
    <source>
        <dbReference type="SAM" id="MobiDB-lite"/>
    </source>
</evidence>
<dbReference type="Pfam" id="PF03990">
    <property type="entry name" value="DUF348"/>
    <property type="match status" value="1"/>
</dbReference>
<dbReference type="AlphaFoldDB" id="A0A4Z1E336"/>
<feature type="transmembrane region" description="Helical" evidence="3">
    <location>
        <begin position="12"/>
        <end position="32"/>
    </location>
</feature>
<protein>
    <submittedName>
        <fullName evidence="5">Secreted protein</fullName>
    </submittedName>
</protein>
<evidence type="ECO:0000256" key="3">
    <source>
        <dbReference type="SAM" id="Phobius"/>
    </source>
</evidence>
<evidence type="ECO:0000256" key="1">
    <source>
        <dbReference type="ARBA" id="ARBA00022729"/>
    </source>
</evidence>
<dbReference type="InterPro" id="IPR023346">
    <property type="entry name" value="Lysozyme-like_dom_sf"/>
</dbReference>
<reference evidence="5 6" key="1">
    <citation type="submission" date="2018-11" db="EMBL/GenBank/DDBJ databases">
        <title>Complete genome sequencing of the Actinobacteria Serinibacter sp. K3-2.</title>
        <authorList>
            <person name="Rakitin A.L."/>
            <person name="Beletsky A.V."/>
            <person name="Mardanov A.V."/>
            <person name="Ravin N.V."/>
            <person name="Gromova A.S."/>
            <person name="Filippova S.N."/>
            <person name="Gal'Chenko V.F."/>
        </authorList>
    </citation>
    <scope>NUCLEOTIDE SEQUENCE [LARGE SCALE GENOMIC DNA]</scope>
    <source>
        <strain evidence="5 6">K3-2</strain>
    </source>
</reference>
<accession>A0A4Z1E336</accession>
<keyword evidence="1" id="KW-0732">Signal</keyword>
<organism evidence="5 6">
    <name type="scientific">Serinibacter arcticus</name>
    <dbReference type="NCBI Taxonomy" id="1655435"/>
    <lineage>
        <taxon>Bacteria</taxon>
        <taxon>Bacillati</taxon>
        <taxon>Actinomycetota</taxon>
        <taxon>Actinomycetes</taxon>
        <taxon>Micrococcales</taxon>
        <taxon>Beutenbergiaceae</taxon>
        <taxon>Serinibacter</taxon>
    </lineage>
</organism>
<dbReference type="InterPro" id="IPR011098">
    <property type="entry name" value="G5_dom"/>
</dbReference>
<dbReference type="InterPro" id="IPR007137">
    <property type="entry name" value="DUF348"/>
</dbReference>
<keyword evidence="3" id="KW-0812">Transmembrane</keyword>
<sequence>MSTARRGVKYGLYTVILGALVAGTGTVVVGQVRDDAAAQLAQEAATVEVAAAEAHVPEGASSADVPLVSDLATQQLQHVAPASRSQSRASLVDGVTFTVVVDGATVEVTSAASTLSDALAEAGIVVGWDDQVSADLAAAPEPGAQVLIGRGGTQYVTEQVLTPHETEERRTSELLEGETRVVQEGVDGDDRVTSEITVVDGAEVARRTVVSVRSAEPVTEIVEVGTRKPTPAATSSGSGSTGSSGSGSAGAPAPAAPATPVDPGTSRAIAQEQVASRGWGEDQWICLDSLWQKESNWNHLAQNRSSGAYGIPQSLPGSKMASVADDWRTNPATQITWGLNYIEGRYGNPCGAWDHSKRRNWY</sequence>